<keyword evidence="12" id="KW-0833">Ubl conjugation pathway</keyword>
<dbReference type="GO" id="GO:0061630">
    <property type="term" value="F:ubiquitin protein ligase activity"/>
    <property type="evidence" value="ECO:0007669"/>
    <property type="project" value="UniProtKB-EC"/>
</dbReference>
<dbReference type="UniPathway" id="UPA00143"/>
<evidence type="ECO:0000256" key="6">
    <source>
        <dbReference type="ARBA" id="ARBA00022490"/>
    </source>
</evidence>
<dbReference type="PANTHER" id="PTHR11685">
    <property type="entry name" value="RBR FAMILY RING FINGER AND IBR DOMAIN-CONTAINING"/>
    <property type="match status" value="1"/>
</dbReference>
<dbReference type="Pfam" id="PF17978">
    <property type="entry name" value="zf-RING_14"/>
    <property type="match status" value="1"/>
</dbReference>
<evidence type="ECO:0000256" key="16">
    <source>
        <dbReference type="ARBA" id="ARBA00023128"/>
    </source>
</evidence>
<dbReference type="SMART" id="SM00213">
    <property type="entry name" value="UBQ"/>
    <property type="match status" value="1"/>
</dbReference>
<evidence type="ECO:0000313" key="22">
    <source>
        <dbReference type="WBParaSite" id="Pan_g7982.t1"/>
    </source>
</evidence>
<evidence type="ECO:0000256" key="2">
    <source>
        <dbReference type="ARBA" id="ARBA00004173"/>
    </source>
</evidence>
<accession>A0A7E4W5Z9</accession>
<dbReference type="Pfam" id="PF22605">
    <property type="entry name" value="IBR_2"/>
    <property type="match status" value="1"/>
</dbReference>
<dbReference type="Pfam" id="PF17976">
    <property type="entry name" value="zf-RING_12"/>
    <property type="match status" value="1"/>
</dbReference>
<evidence type="ECO:0000256" key="9">
    <source>
        <dbReference type="ARBA" id="ARBA00022723"/>
    </source>
</evidence>
<dbReference type="InterPro" id="IPR003977">
    <property type="entry name" value="Parkin"/>
</dbReference>
<dbReference type="GO" id="GO:0016567">
    <property type="term" value="P:protein ubiquitination"/>
    <property type="evidence" value="ECO:0007669"/>
    <property type="project" value="UniProtKB-UniPathway"/>
</dbReference>
<evidence type="ECO:0000259" key="20">
    <source>
        <dbReference type="PROSITE" id="PS51873"/>
    </source>
</evidence>
<evidence type="ECO:0000259" key="19">
    <source>
        <dbReference type="PROSITE" id="PS50053"/>
    </source>
</evidence>
<keyword evidence="16" id="KW-0496">Mitochondrion</keyword>
<keyword evidence="7" id="KW-0597">Phosphoprotein</keyword>
<comment type="pathway">
    <text evidence="4">Protein modification; protein ubiquitination.</text>
</comment>
<name>A0A7E4W5Z9_PANRE</name>
<dbReference type="GO" id="GO:0006914">
    <property type="term" value="P:autophagy"/>
    <property type="evidence" value="ECO:0007669"/>
    <property type="project" value="UniProtKB-KW"/>
</dbReference>
<dbReference type="InterPro" id="IPR002867">
    <property type="entry name" value="IBR_dom"/>
</dbReference>
<dbReference type="InterPro" id="IPR000626">
    <property type="entry name" value="Ubiquitin-like_dom"/>
</dbReference>
<dbReference type="GO" id="GO:0009893">
    <property type="term" value="P:positive regulation of metabolic process"/>
    <property type="evidence" value="ECO:0007669"/>
    <property type="project" value="UniProtKB-ARBA"/>
</dbReference>
<evidence type="ECO:0000256" key="11">
    <source>
        <dbReference type="ARBA" id="ARBA00022771"/>
    </source>
</evidence>
<dbReference type="PROSITE" id="PS50053">
    <property type="entry name" value="UBIQUITIN_2"/>
    <property type="match status" value="1"/>
</dbReference>
<dbReference type="GO" id="GO:0005739">
    <property type="term" value="C:mitochondrion"/>
    <property type="evidence" value="ECO:0007669"/>
    <property type="project" value="UniProtKB-SubCell"/>
</dbReference>
<dbReference type="Gene3D" id="1.20.120.1750">
    <property type="match status" value="1"/>
</dbReference>
<dbReference type="InterPro" id="IPR044066">
    <property type="entry name" value="TRIAD_supradom"/>
</dbReference>
<evidence type="ECO:0000313" key="21">
    <source>
        <dbReference type="Proteomes" id="UP000492821"/>
    </source>
</evidence>
<dbReference type="CDD" id="cd17039">
    <property type="entry name" value="Ubl_ubiquitin_like"/>
    <property type="match status" value="1"/>
</dbReference>
<feature type="domain" description="RING-type" evidence="20">
    <location>
        <begin position="191"/>
        <end position="391"/>
    </location>
</feature>
<keyword evidence="21" id="KW-1185">Reference proteome</keyword>
<evidence type="ECO:0000256" key="17">
    <source>
        <dbReference type="ARBA" id="ARBA00029442"/>
    </source>
</evidence>
<dbReference type="GO" id="GO:0008270">
    <property type="term" value="F:zinc ion binding"/>
    <property type="evidence" value="ECO:0007669"/>
    <property type="project" value="UniProtKB-KW"/>
</dbReference>
<protein>
    <recommendedName>
        <fullName evidence="18">E3 ubiquitin-protein ligase parkin</fullName>
        <ecNumber evidence="5">2.3.2.31</ecNumber>
    </recommendedName>
</protein>
<keyword evidence="14" id="KW-0832">Ubl conjugation</keyword>
<proteinExistence type="inferred from homology"/>
<dbReference type="SUPFAM" id="SSF57850">
    <property type="entry name" value="RING/U-box"/>
    <property type="match status" value="2"/>
</dbReference>
<keyword evidence="11" id="KW-0863">Zinc-finger</keyword>
<dbReference type="SMART" id="SM00647">
    <property type="entry name" value="IBR"/>
    <property type="match status" value="2"/>
</dbReference>
<keyword evidence="8" id="KW-0808">Transferase</keyword>
<dbReference type="Gene3D" id="3.30.40.10">
    <property type="entry name" value="Zinc/RING finger domain, C3HC4 (zinc finger)"/>
    <property type="match status" value="1"/>
</dbReference>
<evidence type="ECO:0000256" key="12">
    <source>
        <dbReference type="ARBA" id="ARBA00022786"/>
    </source>
</evidence>
<keyword evidence="15" id="KW-0072">Autophagy</keyword>
<evidence type="ECO:0000256" key="13">
    <source>
        <dbReference type="ARBA" id="ARBA00022833"/>
    </source>
</evidence>
<keyword evidence="10" id="KW-0677">Repeat</keyword>
<reference evidence="21" key="1">
    <citation type="journal article" date="2013" name="Genetics">
        <title>The draft genome and transcriptome of Panagrellus redivivus are shaped by the harsh demands of a free-living lifestyle.</title>
        <authorList>
            <person name="Srinivasan J."/>
            <person name="Dillman A.R."/>
            <person name="Macchietto M.G."/>
            <person name="Heikkinen L."/>
            <person name="Lakso M."/>
            <person name="Fracchia K.M."/>
            <person name="Antoshechkin I."/>
            <person name="Mortazavi A."/>
            <person name="Wong G."/>
            <person name="Sternberg P.W."/>
        </authorList>
    </citation>
    <scope>NUCLEOTIDE SEQUENCE [LARGE SCALE GENOMIC DNA]</scope>
    <source>
        <strain evidence="21">MT8872</strain>
    </source>
</reference>
<evidence type="ECO:0000256" key="15">
    <source>
        <dbReference type="ARBA" id="ARBA00023006"/>
    </source>
</evidence>
<evidence type="ECO:0000256" key="7">
    <source>
        <dbReference type="ARBA" id="ARBA00022553"/>
    </source>
</evidence>
<evidence type="ECO:0000256" key="18">
    <source>
        <dbReference type="ARBA" id="ARBA00029536"/>
    </source>
</evidence>
<dbReference type="InterPro" id="IPR013083">
    <property type="entry name" value="Znf_RING/FYVE/PHD"/>
</dbReference>
<evidence type="ECO:0000256" key="3">
    <source>
        <dbReference type="ARBA" id="ARBA00004514"/>
    </source>
</evidence>
<organism evidence="21 22">
    <name type="scientific">Panagrellus redivivus</name>
    <name type="common">Microworm</name>
    <dbReference type="NCBI Taxonomy" id="6233"/>
    <lineage>
        <taxon>Eukaryota</taxon>
        <taxon>Metazoa</taxon>
        <taxon>Ecdysozoa</taxon>
        <taxon>Nematoda</taxon>
        <taxon>Chromadorea</taxon>
        <taxon>Rhabditida</taxon>
        <taxon>Tylenchina</taxon>
        <taxon>Panagrolaimomorpha</taxon>
        <taxon>Panagrolaimoidea</taxon>
        <taxon>Panagrolaimidae</taxon>
        <taxon>Panagrellus</taxon>
    </lineage>
</organism>
<dbReference type="PRINTS" id="PR01475">
    <property type="entry name" value="PARKIN"/>
</dbReference>
<dbReference type="Proteomes" id="UP000492821">
    <property type="component" value="Unassembled WGS sequence"/>
</dbReference>
<evidence type="ECO:0000256" key="1">
    <source>
        <dbReference type="ARBA" id="ARBA00001798"/>
    </source>
</evidence>
<sequence>MASSPEIQLLIVSQGKRRPLTIGLDDEETVKSLIGKVSEAVGSPEDALNIVFSGRRLSPDLAIDTLLLGKTTNLVVIVKQIEKELPLSVPSPPSTLATEDGKEEANGSYFVYCKGCTQVRQGKMRIYCGECKSTAVLIKEEPQSWADIYGAKELAGSCQVCEADVRPTVAFKCVVCEELAPALIHIKRNRYKRDCVICGDVNPLTFTLNCQHSACIECFEAYMDNDLNNGMLIRKPSVGFTVSCPMFNCNAFVQDPHHFYLLGIDKYRQFQRLATEKYLNLQDERQYCPYPNCGAAFMVDMFENEDKVSCPECFRMYCIHCKNYEACTCNHEGDENTTLIKSITKPCPTCNVATERNGGCSHITCTQCRAEWCFICSKDWSADCQWDHWFD</sequence>
<evidence type="ECO:0000256" key="5">
    <source>
        <dbReference type="ARBA" id="ARBA00012251"/>
    </source>
</evidence>
<dbReference type="InterPro" id="IPR041565">
    <property type="entry name" value="Parkin_Znf-RING"/>
</dbReference>
<evidence type="ECO:0000256" key="8">
    <source>
        <dbReference type="ARBA" id="ARBA00022679"/>
    </source>
</evidence>
<evidence type="ECO:0000256" key="4">
    <source>
        <dbReference type="ARBA" id="ARBA00004906"/>
    </source>
</evidence>
<dbReference type="InterPro" id="IPR054694">
    <property type="entry name" value="Parkin-like_IBR"/>
</dbReference>
<dbReference type="SUPFAM" id="SSF54236">
    <property type="entry name" value="Ubiquitin-like"/>
    <property type="match status" value="1"/>
</dbReference>
<keyword evidence="13" id="KW-0862">Zinc</keyword>
<dbReference type="InterPro" id="IPR029071">
    <property type="entry name" value="Ubiquitin-like_domsf"/>
</dbReference>
<evidence type="ECO:0000256" key="10">
    <source>
        <dbReference type="ARBA" id="ARBA00022737"/>
    </source>
</evidence>
<keyword evidence="6" id="KW-0963">Cytoplasm</keyword>
<dbReference type="AlphaFoldDB" id="A0A7E4W5Z9"/>
<dbReference type="InterPro" id="IPR031127">
    <property type="entry name" value="E3_UB_ligase_RBR"/>
</dbReference>
<reference evidence="22" key="2">
    <citation type="submission" date="2020-10" db="UniProtKB">
        <authorList>
            <consortium name="WormBaseParasite"/>
        </authorList>
    </citation>
    <scope>IDENTIFICATION</scope>
</reference>
<dbReference type="GO" id="GO:0005829">
    <property type="term" value="C:cytosol"/>
    <property type="evidence" value="ECO:0007669"/>
    <property type="project" value="UniProtKB-SubCell"/>
</dbReference>
<dbReference type="PROSITE" id="PS51873">
    <property type="entry name" value="TRIAD"/>
    <property type="match status" value="1"/>
</dbReference>
<comment type="catalytic activity">
    <reaction evidence="1">
        <text>[E2 ubiquitin-conjugating enzyme]-S-ubiquitinyl-L-cysteine + [acceptor protein]-L-lysine = [E2 ubiquitin-conjugating enzyme]-L-cysteine + [acceptor protein]-N(6)-ubiquitinyl-L-lysine.</text>
        <dbReference type="EC" id="2.3.2.31"/>
    </reaction>
</comment>
<dbReference type="EC" id="2.3.2.31" evidence="5"/>
<feature type="domain" description="Ubiquitin-like" evidence="19">
    <location>
        <begin position="7"/>
        <end position="80"/>
    </location>
</feature>
<dbReference type="WBParaSite" id="Pan_g7982.t1">
    <property type="protein sequence ID" value="Pan_g7982.t1"/>
    <property type="gene ID" value="Pan_g7982"/>
</dbReference>
<dbReference type="InterPro" id="IPR041170">
    <property type="entry name" value="Znf-RING_14"/>
</dbReference>
<comment type="subcellular location">
    <subcellularLocation>
        <location evidence="3">Cytoplasm</location>
        <location evidence="3">Cytosol</location>
    </subcellularLocation>
    <subcellularLocation>
        <location evidence="2">Mitochondrion</location>
    </subcellularLocation>
</comment>
<comment type="similarity">
    <text evidence="17">Belongs to the RBR family. Parkin subfamily.</text>
</comment>
<evidence type="ECO:0000256" key="14">
    <source>
        <dbReference type="ARBA" id="ARBA00022843"/>
    </source>
</evidence>
<keyword evidence="9" id="KW-0479">Metal-binding</keyword>